<keyword evidence="1" id="KW-0175">Coiled coil</keyword>
<dbReference type="OrthoDB" id="361055at2759"/>
<dbReference type="GeneID" id="34623383"/>
<dbReference type="RefSeq" id="XP_026192237.1">
    <property type="nucleotide sequence ID" value="XM_026336452.1"/>
</dbReference>
<sequence>MAGRTPSNASPFSPELQTFVVTKYDPLLAIVRELNARLQASEKERMRLERRVQRLEGQVISLNDAVETGTKLKPTPDLEPEGQAGRHAVQELLEPEEALVAPWLFSCQIGTPTSALQVLLEFSPDSTLEVDCKMWKREEDLWILLLEEMPDEFAFRRPDSLQLLDLRRAARRALLELCRGEALILLRNVPGRREAPNNPTAITLVAILAAALSEAWSRVEAAEPEALGRVALVLDGNDIGSRLRAGRKRFRIEPLN</sequence>
<keyword evidence="2" id="KW-1185">Reference proteome</keyword>
<evidence type="ECO:0000313" key="2">
    <source>
        <dbReference type="Proteomes" id="UP000515125"/>
    </source>
</evidence>
<name>A0A6P6RXX3_9EIME</name>
<evidence type="ECO:0000256" key="1">
    <source>
        <dbReference type="SAM" id="Coils"/>
    </source>
</evidence>
<accession>A0A6P6RXX3</accession>
<organism evidence="2 3">
    <name type="scientific">Cyclospora cayetanensis</name>
    <dbReference type="NCBI Taxonomy" id="88456"/>
    <lineage>
        <taxon>Eukaryota</taxon>
        <taxon>Sar</taxon>
        <taxon>Alveolata</taxon>
        <taxon>Apicomplexa</taxon>
        <taxon>Conoidasida</taxon>
        <taxon>Coccidia</taxon>
        <taxon>Eucoccidiorida</taxon>
        <taxon>Eimeriorina</taxon>
        <taxon>Eimeriidae</taxon>
        <taxon>Cyclospora</taxon>
    </lineage>
</organism>
<reference evidence="3" key="1">
    <citation type="submission" date="2025-08" db="UniProtKB">
        <authorList>
            <consortium name="RefSeq"/>
        </authorList>
    </citation>
    <scope>IDENTIFICATION</scope>
</reference>
<feature type="coiled-coil region" evidence="1">
    <location>
        <begin position="31"/>
        <end position="65"/>
    </location>
</feature>
<proteinExistence type="predicted"/>
<dbReference type="AlphaFoldDB" id="A0A6P6RXX3"/>
<dbReference type="Proteomes" id="UP000515125">
    <property type="component" value="Unplaced"/>
</dbReference>
<gene>
    <name evidence="3" type="primary">LOC34623383</name>
</gene>
<protein>
    <submittedName>
        <fullName evidence="3">Uncharacterized protein LOC34623383</fullName>
    </submittedName>
</protein>
<evidence type="ECO:0000313" key="3">
    <source>
        <dbReference type="RefSeq" id="XP_026192237.1"/>
    </source>
</evidence>